<organism evidence="8 9">
    <name type="scientific">Trichuris trichiura</name>
    <name type="common">Whipworm</name>
    <name type="synonym">Trichocephalus trichiurus</name>
    <dbReference type="NCBI Taxonomy" id="36087"/>
    <lineage>
        <taxon>Eukaryota</taxon>
        <taxon>Metazoa</taxon>
        <taxon>Ecdysozoa</taxon>
        <taxon>Nematoda</taxon>
        <taxon>Enoplea</taxon>
        <taxon>Dorylaimia</taxon>
        <taxon>Trichinellida</taxon>
        <taxon>Trichuridae</taxon>
        <taxon>Trichuris</taxon>
    </lineage>
</organism>
<dbReference type="CDD" id="cd00383">
    <property type="entry name" value="trans_reg_C"/>
    <property type="match status" value="1"/>
</dbReference>
<dbReference type="InterPro" id="IPR039420">
    <property type="entry name" value="WalR-like"/>
</dbReference>
<dbReference type="InterPro" id="IPR001867">
    <property type="entry name" value="OmpR/PhoB-type_DNA-bd"/>
</dbReference>
<keyword evidence="3 5" id="KW-0238">DNA-binding</keyword>
<evidence type="ECO:0000256" key="4">
    <source>
        <dbReference type="PROSITE-ProRule" id="PRU00169"/>
    </source>
</evidence>
<dbReference type="PROSITE" id="PS51755">
    <property type="entry name" value="OMPR_PHOB"/>
    <property type="match status" value="1"/>
</dbReference>
<dbReference type="Pfam" id="PF00072">
    <property type="entry name" value="Response_reg"/>
    <property type="match status" value="1"/>
</dbReference>
<dbReference type="InterPro" id="IPR001789">
    <property type="entry name" value="Sig_transdc_resp-reg_receiver"/>
</dbReference>
<name>A0A077ZDA1_TRITR</name>
<evidence type="ECO:0000313" key="8">
    <source>
        <dbReference type="EMBL" id="CDW57819.1"/>
    </source>
</evidence>
<dbReference type="GO" id="GO:0032993">
    <property type="term" value="C:protein-DNA complex"/>
    <property type="evidence" value="ECO:0007669"/>
    <property type="project" value="TreeGrafter"/>
</dbReference>
<dbReference type="GO" id="GO:0005829">
    <property type="term" value="C:cytosol"/>
    <property type="evidence" value="ECO:0007669"/>
    <property type="project" value="TreeGrafter"/>
</dbReference>
<evidence type="ECO:0000256" key="5">
    <source>
        <dbReference type="PROSITE-ProRule" id="PRU01091"/>
    </source>
</evidence>
<dbReference type="OrthoDB" id="5864793at2759"/>
<feature type="DNA-binding region" description="OmpR/PhoB-type" evidence="5">
    <location>
        <begin position="122"/>
        <end position="222"/>
    </location>
</feature>
<sequence length="245" mass="28271">MKRILILEDDTDLNDGIKMALDQEDKVFYQCKKISEAKQILNNFAIDLMLLDLNLPDGHGMLFLKEIRQTSKVPIIIITANDLESDIILGLEAGANDYLVKPFSLMILRARVAVQLRQITPQRKFVIDHLVFDFEAMVFYVSESLIELSKTEQRLLYLLLNNQGATLKRCYLIDKVWSGNSEFVDEHALTVVIQRLRKKIGDDPSHPKYIKTVYGIGYSWSTICLIYFRRKQKRVIDSLQEMVAA</sequence>
<keyword evidence="2" id="KW-0902">Two-component regulatory system</keyword>
<dbReference type="Gene3D" id="3.40.50.2300">
    <property type="match status" value="1"/>
</dbReference>
<feature type="domain" description="OmpR/PhoB-type" evidence="7">
    <location>
        <begin position="122"/>
        <end position="222"/>
    </location>
</feature>
<dbReference type="Gene3D" id="1.10.10.10">
    <property type="entry name" value="Winged helix-like DNA-binding domain superfamily/Winged helix DNA-binding domain"/>
    <property type="match status" value="1"/>
</dbReference>
<reference evidence="8" key="2">
    <citation type="submission" date="2014-03" db="EMBL/GenBank/DDBJ databases">
        <title>The whipworm genome and dual-species transcriptomics of an intimate host-pathogen interaction.</title>
        <authorList>
            <person name="Foth B.J."/>
            <person name="Tsai I.J."/>
            <person name="Reid A.J."/>
            <person name="Bancroft A.J."/>
            <person name="Nichol S."/>
            <person name="Tracey A."/>
            <person name="Holroyd N."/>
            <person name="Cotton J.A."/>
            <person name="Stanley E.J."/>
            <person name="Zarowiecki M."/>
            <person name="Liu J.Z."/>
            <person name="Huckvale T."/>
            <person name="Cooper P.J."/>
            <person name="Grencis R.K."/>
            <person name="Berriman M."/>
        </authorList>
    </citation>
    <scope>NUCLEOTIDE SEQUENCE [LARGE SCALE GENOMIC DNA]</scope>
</reference>
<dbReference type="Gene3D" id="6.10.250.690">
    <property type="match status" value="1"/>
</dbReference>
<evidence type="ECO:0000259" key="7">
    <source>
        <dbReference type="PROSITE" id="PS51755"/>
    </source>
</evidence>
<feature type="non-terminal residue" evidence="8">
    <location>
        <position position="245"/>
    </location>
</feature>
<evidence type="ECO:0000313" key="9">
    <source>
        <dbReference type="Proteomes" id="UP000030665"/>
    </source>
</evidence>
<dbReference type="GO" id="GO:0000976">
    <property type="term" value="F:transcription cis-regulatory region binding"/>
    <property type="evidence" value="ECO:0007669"/>
    <property type="project" value="TreeGrafter"/>
</dbReference>
<keyword evidence="9" id="KW-1185">Reference proteome</keyword>
<reference evidence="8" key="1">
    <citation type="submission" date="2014-01" db="EMBL/GenBank/DDBJ databases">
        <authorList>
            <person name="Aslett M."/>
        </authorList>
    </citation>
    <scope>NUCLEOTIDE SEQUENCE</scope>
</reference>
<evidence type="ECO:0000256" key="1">
    <source>
        <dbReference type="ARBA" id="ARBA00022553"/>
    </source>
</evidence>
<dbReference type="EMBL" id="HG806221">
    <property type="protein sequence ID" value="CDW57819.1"/>
    <property type="molecule type" value="Genomic_DNA"/>
</dbReference>
<feature type="domain" description="Response regulatory" evidence="6">
    <location>
        <begin position="3"/>
        <end position="116"/>
    </location>
</feature>
<dbReference type="PANTHER" id="PTHR48111">
    <property type="entry name" value="REGULATOR OF RPOS"/>
    <property type="match status" value="1"/>
</dbReference>
<evidence type="ECO:0000256" key="2">
    <source>
        <dbReference type="ARBA" id="ARBA00023012"/>
    </source>
</evidence>
<dbReference type="InterPro" id="IPR036388">
    <property type="entry name" value="WH-like_DNA-bd_sf"/>
</dbReference>
<evidence type="ECO:0000256" key="3">
    <source>
        <dbReference type="ARBA" id="ARBA00023125"/>
    </source>
</evidence>
<dbReference type="PROSITE" id="PS50110">
    <property type="entry name" value="RESPONSE_REGULATORY"/>
    <property type="match status" value="1"/>
</dbReference>
<dbReference type="GO" id="GO:0006355">
    <property type="term" value="P:regulation of DNA-templated transcription"/>
    <property type="evidence" value="ECO:0007669"/>
    <property type="project" value="InterPro"/>
</dbReference>
<dbReference type="InterPro" id="IPR011006">
    <property type="entry name" value="CheY-like_superfamily"/>
</dbReference>
<protein>
    <submittedName>
        <fullName evidence="8">Probable transcriptional regulator ycf [pt] two component system ompr family response regulator rpab</fullName>
    </submittedName>
</protein>
<dbReference type="AlphaFoldDB" id="A0A077ZDA1"/>
<evidence type="ECO:0000259" key="6">
    <source>
        <dbReference type="PROSITE" id="PS50110"/>
    </source>
</evidence>
<feature type="modified residue" description="4-aspartylphosphate" evidence="4">
    <location>
        <position position="52"/>
    </location>
</feature>
<dbReference type="GO" id="GO:0000156">
    <property type="term" value="F:phosphorelay response regulator activity"/>
    <property type="evidence" value="ECO:0007669"/>
    <property type="project" value="TreeGrafter"/>
</dbReference>
<gene>
    <name evidence="8" type="ORF">TTRE_0000611501</name>
</gene>
<dbReference type="SMART" id="SM00862">
    <property type="entry name" value="Trans_reg_C"/>
    <property type="match status" value="1"/>
</dbReference>
<keyword evidence="1 4" id="KW-0597">Phosphoprotein</keyword>
<accession>A0A077ZDA1</accession>
<dbReference type="SMART" id="SM00448">
    <property type="entry name" value="REC"/>
    <property type="match status" value="1"/>
</dbReference>
<dbReference type="Proteomes" id="UP000030665">
    <property type="component" value="Unassembled WGS sequence"/>
</dbReference>
<dbReference type="SUPFAM" id="SSF52172">
    <property type="entry name" value="CheY-like"/>
    <property type="match status" value="1"/>
</dbReference>
<dbReference type="Pfam" id="PF00486">
    <property type="entry name" value="Trans_reg_C"/>
    <property type="match status" value="1"/>
</dbReference>
<proteinExistence type="predicted"/>
<dbReference type="PANTHER" id="PTHR48111:SF40">
    <property type="entry name" value="PHOSPHATE REGULON TRANSCRIPTIONAL REGULATORY PROTEIN PHOB"/>
    <property type="match status" value="1"/>
</dbReference>